<evidence type="ECO:0000313" key="3">
    <source>
        <dbReference type="EMBL" id="EYU15386.1"/>
    </source>
</evidence>
<evidence type="ECO:0000313" key="4">
    <source>
        <dbReference type="Proteomes" id="UP000023464"/>
    </source>
</evidence>
<name>A0A022PIB9_9GAMM</name>
<dbReference type="PATRIC" id="fig|1393736.3.peg.2078"/>
<reference evidence="3 4" key="1">
    <citation type="submission" date="2014-03" db="EMBL/GenBank/DDBJ databases">
        <title>Draft Genome of Photorhabdus luminescens BA1, an Egyptian Isolate.</title>
        <authorList>
            <person name="Ghazal S."/>
            <person name="Hurst S.G.IV."/>
            <person name="Morris K."/>
            <person name="Thomas K."/>
            <person name="Tisa L.S."/>
        </authorList>
    </citation>
    <scope>NUCLEOTIDE SEQUENCE [LARGE SCALE GENOMIC DNA]</scope>
    <source>
        <strain evidence="3 4">BA1</strain>
    </source>
</reference>
<proteinExistence type="predicted"/>
<gene>
    <name evidence="3" type="ORF">BA1DRAFT_02046</name>
</gene>
<keyword evidence="1" id="KW-0812">Transmembrane</keyword>
<evidence type="ECO:0000256" key="1">
    <source>
        <dbReference type="SAM" id="Phobius"/>
    </source>
</evidence>
<dbReference type="AlphaFoldDB" id="A0A022PIB9"/>
<dbReference type="InterPro" id="IPR000259">
    <property type="entry name" value="Adhesion_dom_fimbrial"/>
</dbReference>
<dbReference type="Gene3D" id="2.60.40.1090">
    <property type="entry name" value="Fimbrial-type adhesion domain"/>
    <property type="match status" value="1"/>
</dbReference>
<dbReference type="Proteomes" id="UP000023464">
    <property type="component" value="Unassembled WGS sequence"/>
</dbReference>
<dbReference type="GO" id="GO:0007155">
    <property type="term" value="P:cell adhesion"/>
    <property type="evidence" value="ECO:0007669"/>
    <property type="project" value="InterPro"/>
</dbReference>
<sequence length="206" mass="22174">MVKFSKAGISRIQRLRGYLNYIGMGGVLWLSSGPLWAANSAIATFKADIAYGTCDIAVDNNNIDLGKVQFASLVSGNAYGETNLTLRNCSDVIDANRVAPAITISGEHFGTSDNTLFRSQNSEDSVSKAVGVTVRLKKLNGTEWSSNIADSEPFYLADKGTVINAQTPSVPVRFSLVCAPAAGETIMVCKKPGRIYANVNFTFDYR</sequence>
<feature type="transmembrane region" description="Helical" evidence="1">
    <location>
        <begin position="21"/>
        <end position="38"/>
    </location>
</feature>
<dbReference type="RefSeq" id="WP_235201020.1">
    <property type="nucleotide sequence ID" value="NZ_CAWLTM010000089.1"/>
</dbReference>
<evidence type="ECO:0000259" key="2">
    <source>
        <dbReference type="Pfam" id="PF00419"/>
    </source>
</evidence>
<keyword evidence="1" id="KW-1133">Transmembrane helix</keyword>
<dbReference type="GO" id="GO:0009289">
    <property type="term" value="C:pilus"/>
    <property type="evidence" value="ECO:0007669"/>
    <property type="project" value="InterPro"/>
</dbReference>
<organism evidence="3 4">
    <name type="scientific">Photorhabdus aegyptia</name>
    <dbReference type="NCBI Taxonomy" id="2805098"/>
    <lineage>
        <taxon>Bacteria</taxon>
        <taxon>Pseudomonadati</taxon>
        <taxon>Pseudomonadota</taxon>
        <taxon>Gammaproteobacteria</taxon>
        <taxon>Enterobacterales</taxon>
        <taxon>Morganellaceae</taxon>
        <taxon>Photorhabdus</taxon>
    </lineage>
</organism>
<protein>
    <submittedName>
        <fullName evidence="3">P pilus assembly protein, pilin FimA</fullName>
    </submittedName>
</protein>
<comment type="caution">
    <text evidence="3">The sequence shown here is derived from an EMBL/GenBank/DDBJ whole genome shotgun (WGS) entry which is preliminary data.</text>
</comment>
<feature type="domain" description="Fimbrial-type adhesion" evidence="2">
    <location>
        <begin position="45"/>
        <end position="205"/>
    </location>
</feature>
<dbReference type="InterPro" id="IPR036937">
    <property type="entry name" value="Adhesion_dom_fimbrial_sf"/>
</dbReference>
<dbReference type="Pfam" id="PF00419">
    <property type="entry name" value="Fimbrial"/>
    <property type="match status" value="1"/>
</dbReference>
<accession>A0A022PIB9</accession>
<keyword evidence="1" id="KW-0472">Membrane</keyword>
<dbReference type="EMBL" id="JFGV01000026">
    <property type="protein sequence ID" value="EYU15386.1"/>
    <property type="molecule type" value="Genomic_DNA"/>
</dbReference>
<dbReference type="InterPro" id="IPR008966">
    <property type="entry name" value="Adhesion_dom_sf"/>
</dbReference>
<dbReference type="SUPFAM" id="SSF49401">
    <property type="entry name" value="Bacterial adhesins"/>
    <property type="match status" value="1"/>
</dbReference>
<keyword evidence="4" id="KW-1185">Reference proteome</keyword>